<protein>
    <submittedName>
        <fullName evidence="3">ATP-binding protein</fullName>
    </submittedName>
</protein>
<reference evidence="3 4" key="1">
    <citation type="submission" date="2021-03" db="EMBL/GenBank/DDBJ databases">
        <authorList>
            <person name="Grouzdev D.S."/>
        </authorList>
    </citation>
    <scope>NUCLEOTIDE SEQUENCE [LARGE SCALE GENOMIC DNA]</scope>
    <source>
        <strain evidence="3 4">M50-1</strain>
    </source>
</reference>
<accession>A0ABS4D655</accession>
<evidence type="ECO:0000313" key="4">
    <source>
        <dbReference type="Proteomes" id="UP001193081"/>
    </source>
</evidence>
<gene>
    <name evidence="3" type="ORF">EYB53_004230</name>
</gene>
<dbReference type="Gene3D" id="3.30.565.10">
    <property type="entry name" value="Histidine kinase-like ATPase, C-terminal domain"/>
    <property type="match status" value="1"/>
</dbReference>
<dbReference type="CDD" id="cd16936">
    <property type="entry name" value="HATPase_RsbW-like"/>
    <property type="match status" value="1"/>
</dbReference>
<evidence type="ECO:0000313" key="3">
    <source>
        <dbReference type="EMBL" id="MBP1464911.1"/>
    </source>
</evidence>
<feature type="domain" description="Histidine kinase/HSP90-like ATPase" evidence="2">
    <location>
        <begin position="13"/>
        <end position="140"/>
    </location>
</feature>
<evidence type="ECO:0000259" key="2">
    <source>
        <dbReference type="Pfam" id="PF13581"/>
    </source>
</evidence>
<dbReference type="Pfam" id="PF13581">
    <property type="entry name" value="HATPase_c_2"/>
    <property type="match status" value="1"/>
</dbReference>
<keyword evidence="3" id="KW-0547">Nucleotide-binding</keyword>
<organism evidence="3 4">
    <name type="scientific">Candidatus Chloroploca mongolica</name>
    <dbReference type="NCBI Taxonomy" id="2528176"/>
    <lineage>
        <taxon>Bacteria</taxon>
        <taxon>Bacillati</taxon>
        <taxon>Chloroflexota</taxon>
        <taxon>Chloroflexia</taxon>
        <taxon>Chloroflexales</taxon>
        <taxon>Chloroflexineae</taxon>
        <taxon>Oscillochloridaceae</taxon>
        <taxon>Candidatus Chloroploca</taxon>
    </lineage>
</organism>
<keyword evidence="1" id="KW-0418">Kinase</keyword>
<dbReference type="PANTHER" id="PTHR35526">
    <property type="entry name" value="ANTI-SIGMA-F FACTOR RSBW-RELATED"/>
    <property type="match status" value="1"/>
</dbReference>
<dbReference type="RefSeq" id="WP_167857249.1">
    <property type="nucleotide sequence ID" value="NZ_SIJK02000005.1"/>
</dbReference>
<dbReference type="GO" id="GO:0005524">
    <property type="term" value="F:ATP binding"/>
    <property type="evidence" value="ECO:0007669"/>
    <property type="project" value="UniProtKB-KW"/>
</dbReference>
<keyword evidence="1" id="KW-0808">Transferase</keyword>
<dbReference type="EMBL" id="SIJK02000005">
    <property type="protein sequence ID" value="MBP1464911.1"/>
    <property type="molecule type" value="Genomic_DNA"/>
</dbReference>
<dbReference type="InterPro" id="IPR050267">
    <property type="entry name" value="Anti-sigma-factor_SerPK"/>
</dbReference>
<keyword evidence="1" id="KW-0723">Serine/threonine-protein kinase</keyword>
<evidence type="ECO:0000256" key="1">
    <source>
        <dbReference type="ARBA" id="ARBA00022527"/>
    </source>
</evidence>
<sequence>MNLQADDLKLDLPATNKYLNVLGACLDAFIARIEEVEDARITSYNVELAVNEIVANIIRHAYAECPGGRVSIVLRLIQEPEPRRLLIELSDTGIAFDPDTVAEPDLDEIQIHGYGLFLARSLMDAVSYIRRQDCNEWSLTKYL</sequence>
<dbReference type="PANTHER" id="PTHR35526:SF3">
    <property type="entry name" value="ANTI-SIGMA-F FACTOR RSBW"/>
    <property type="match status" value="1"/>
</dbReference>
<name>A0ABS4D655_9CHLR</name>
<dbReference type="SUPFAM" id="SSF55874">
    <property type="entry name" value="ATPase domain of HSP90 chaperone/DNA topoisomerase II/histidine kinase"/>
    <property type="match status" value="1"/>
</dbReference>
<comment type="caution">
    <text evidence="3">The sequence shown here is derived from an EMBL/GenBank/DDBJ whole genome shotgun (WGS) entry which is preliminary data.</text>
</comment>
<keyword evidence="4" id="KW-1185">Reference proteome</keyword>
<dbReference type="InterPro" id="IPR003594">
    <property type="entry name" value="HATPase_dom"/>
</dbReference>
<dbReference type="Proteomes" id="UP001193081">
    <property type="component" value="Unassembled WGS sequence"/>
</dbReference>
<proteinExistence type="predicted"/>
<keyword evidence="3" id="KW-0067">ATP-binding</keyword>
<dbReference type="InterPro" id="IPR036890">
    <property type="entry name" value="HATPase_C_sf"/>
</dbReference>